<comment type="caution">
    <text evidence="6">The sequence shown here is derived from an EMBL/GenBank/DDBJ whole genome shotgun (WGS) entry which is preliminary data.</text>
</comment>
<feature type="non-terminal residue" evidence="6">
    <location>
        <position position="71"/>
    </location>
</feature>
<dbReference type="PANTHER" id="PTHR18934">
    <property type="entry name" value="ATP-DEPENDENT RNA HELICASE"/>
    <property type="match status" value="1"/>
</dbReference>
<protein>
    <recommendedName>
        <fullName evidence="5">Helicase ATP-binding domain-containing protein</fullName>
    </recommendedName>
</protein>
<dbReference type="GO" id="GO:0005524">
    <property type="term" value="F:ATP binding"/>
    <property type="evidence" value="ECO:0007669"/>
    <property type="project" value="UniProtKB-KW"/>
</dbReference>
<evidence type="ECO:0000313" key="6">
    <source>
        <dbReference type="EMBL" id="GMH95285.1"/>
    </source>
</evidence>
<organism evidence="6 7">
    <name type="scientific">Triparma laevis f. inornata</name>
    <dbReference type="NCBI Taxonomy" id="1714386"/>
    <lineage>
        <taxon>Eukaryota</taxon>
        <taxon>Sar</taxon>
        <taxon>Stramenopiles</taxon>
        <taxon>Ochrophyta</taxon>
        <taxon>Bolidophyceae</taxon>
        <taxon>Parmales</taxon>
        <taxon>Triparmaceae</taxon>
        <taxon>Triparma</taxon>
    </lineage>
</organism>
<dbReference type="GO" id="GO:0016787">
    <property type="term" value="F:hydrolase activity"/>
    <property type="evidence" value="ECO:0007669"/>
    <property type="project" value="UniProtKB-KW"/>
</dbReference>
<sequence>IIDEVHERSVDTDILCLLCKRLLRTNPKIRLVLMSATLSVDIYKKYFGVTSPHIFVGARRYPVELTYIDDV</sequence>
<keyword evidence="1" id="KW-0547">Nucleotide-binding</keyword>
<evidence type="ECO:0000313" key="7">
    <source>
        <dbReference type="Proteomes" id="UP001162640"/>
    </source>
</evidence>
<reference evidence="7" key="1">
    <citation type="journal article" date="2023" name="Commun. Biol.">
        <title>Genome analysis of Parmales, the sister group of diatoms, reveals the evolutionary specialization of diatoms from phago-mixotrophs to photoautotrophs.</title>
        <authorList>
            <person name="Ban H."/>
            <person name="Sato S."/>
            <person name="Yoshikawa S."/>
            <person name="Yamada K."/>
            <person name="Nakamura Y."/>
            <person name="Ichinomiya M."/>
            <person name="Sato N."/>
            <person name="Blanc-Mathieu R."/>
            <person name="Endo H."/>
            <person name="Kuwata A."/>
            <person name="Ogata H."/>
        </authorList>
    </citation>
    <scope>NUCLEOTIDE SEQUENCE [LARGE SCALE GENOMIC DNA]</scope>
</reference>
<name>A0A9W7EYM8_9STRA</name>
<dbReference type="GO" id="GO:0003723">
    <property type="term" value="F:RNA binding"/>
    <property type="evidence" value="ECO:0007669"/>
    <property type="project" value="TreeGrafter"/>
</dbReference>
<dbReference type="InterPro" id="IPR014001">
    <property type="entry name" value="Helicase_ATP-bd"/>
</dbReference>
<dbReference type="GO" id="GO:0004386">
    <property type="term" value="F:helicase activity"/>
    <property type="evidence" value="ECO:0007669"/>
    <property type="project" value="UniProtKB-KW"/>
</dbReference>
<accession>A0A9W7EYM8</accession>
<dbReference type="SUPFAM" id="SSF52540">
    <property type="entry name" value="P-loop containing nucleoside triphosphate hydrolases"/>
    <property type="match status" value="1"/>
</dbReference>
<dbReference type="EMBL" id="BLQM01000597">
    <property type="protein sequence ID" value="GMH95285.1"/>
    <property type="molecule type" value="Genomic_DNA"/>
</dbReference>
<feature type="non-terminal residue" evidence="6">
    <location>
        <position position="1"/>
    </location>
</feature>
<evidence type="ECO:0000256" key="1">
    <source>
        <dbReference type="ARBA" id="ARBA00022741"/>
    </source>
</evidence>
<gene>
    <name evidence="6" type="ORF">TL16_g13119</name>
</gene>
<dbReference type="InterPro" id="IPR027417">
    <property type="entry name" value="P-loop_NTPase"/>
</dbReference>
<dbReference type="PANTHER" id="PTHR18934:SF99">
    <property type="entry name" value="ATP-DEPENDENT RNA HELICASE DHX37-RELATED"/>
    <property type="match status" value="1"/>
</dbReference>
<dbReference type="Gene3D" id="3.40.50.300">
    <property type="entry name" value="P-loop containing nucleotide triphosphate hydrolases"/>
    <property type="match status" value="1"/>
</dbReference>
<keyword evidence="4" id="KW-0067">ATP-binding</keyword>
<dbReference type="Proteomes" id="UP001162640">
    <property type="component" value="Unassembled WGS sequence"/>
</dbReference>
<proteinExistence type="predicted"/>
<feature type="domain" description="Helicase ATP-binding" evidence="5">
    <location>
        <begin position="1"/>
        <end position="56"/>
    </location>
</feature>
<dbReference type="AlphaFoldDB" id="A0A9W7EYM8"/>
<dbReference type="PROSITE" id="PS51192">
    <property type="entry name" value="HELICASE_ATP_BIND_1"/>
    <property type="match status" value="1"/>
</dbReference>
<keyword evidence="2" id="KW-0378">Hydrolase</keyword>
<evidence type="ECO:0000256" key="2">
    <source>
        <dbReference type="ARBA" id="ARBA00022801"/>
    </source>
</evidence>
<evidence type="ECO:0000256" key="3">
    <source>
        <dbReference type="ARBA" id="ARBA00022806"/>
    </source>
</evidence>
<evidence type="ECO:0000256" key="4">
    <source>
        <dbReference type="ARBA" id="ARBA00022840"/>
    </source>
</evidence>
<keyword evidence="3" id="KW-0347">Helicase</keyword>
<evidence type="ECO:0000259" key="5">
    <source>
        <dbReference type="PROSITE" id="PS51192"/>
    </source>
</evidence>